<dbReference type="EMBL" id="CM037616">
    <property type="protein sequence ID" value="KAH7993200.1"/>
    <property type="molecule type" value="Genomic_DNA"/>
</dbReference>
<proteinExistence type="predicted"/>
<protein>
    <submittedName>
        <fullName evidence="1">Uncharacterized protein</fullName>
    </submittedName>
</protein>
<reference evidence="1" key="1">
    <citation type="submission" date="2021-08" db="EMBL/GenBank/DDBJ databases">
        <title>The first chromosome-level gecko genome reveals the dynamic sex chromosomes of Neotropical dwarf geckos (Sphaerodactylidae: Sphaerodactylus).</title>
        <authorList>
            <person name="Pinto B.J."/>
            <person name="Keating S.E."/>
            <person name="Gamble T."/>
        </authorList>
    </citation>
    <scope>NUCLEOTIDE SEQUENCE</scope>
    <source>
        <strain evidence="1">TG3544</strain>
    </source>
</reference>
<comment type="caution">
    <text evidence="1">The sequence shown here is derived from an EMBL/GenBank/DDBJ whole genome shotgun (WGS) entry which is preliminary data.</text>
</comment>
<evidence type="ECO:0000313" key="1">
    <source>
        <dbReference type="EMBL" id="KAH7993200.1"/>
    </source>
</evidence>
<sequence length="67" mass="7566">MIMKEASECKDQQLTFATCGTLLELMNLLLVFQVALRIRPVSMAELEEGATLIAHKVDDQVLWKAFL</sequence>
<accession>A0ACB8EL31</accession>
<organism evidence="1 2">
    <name type="scientific">Sphaerodactylus townsendi</name>
    <dbReference type="NCBI Taxonomy" id="933632"/>
    <lineage>
        <taxon>Eukaryota</taxon>
        <taxon>Metazoa</taxon>
        <taxon>Chordata</taxon>
        <taxon>Craniata</taxon>
        <taxon>Vertebrata</taxon>
        <taxon>Euteleostomi</taxon>
        <taxon>Lepidosauria</taxon>
        <taxon>Squamata</taxon>
        <taxon>Bifurcata</taxon>
        <taxon>Gekkota</taxon>
        <taxon>Sphaerodactylidae</taxon>
        <taxon>Sphaerodactylus</taxon>
    </lineage>
</organism>
<dbReference type="Proteomes" id="UP000827872">
    <property type="component" value="Linkage Group LG03"/>
</dbReference>
<name>A0ACB8EL31_9SAUR</name>
<evidence type="ECO:0000313" key="2">
    <source>
        <dbReference type="Proteomes" id="UP000827872"/>
    </source>
</evidence>
<gene>
    <name evidence="1" type="ORF">K3G42_029643</name>
</gene>
<keyword evidence="2" id="KW-1185">Reference proteome</keyword>